<dbReference type="STRING" id="983920.Y88_2686"/>
<comment type="catalytic activity">
    <reaction evidence="12">
        <text>2 [molybdopterin-synthase sulfur-carrier protein]-C-terminal-Gly-aminoethanethioate + cyclic pyranopterin phosphate + H2O = molybdopterin + 2 [molybdopterin-synthase sulfur-carrier protein]-C-terminal Gly-Gly + 2 H(+)</text>
        <dbReference type="Rhea" id="RHEA:26333"/>
        <dbReference type="Rhea" id="RHEA-COMP:12202"/>
        <dbReference type="Rhea" id="RHEA-COMP:19907"/>
        <dbReference type="ChEBI" id="CHEBI:15377"/>
        <dbReference type="ChEBI" id="CHEBI:15378"/>
        <dbReference type="ChEBI" id="CHEBI:58698"/>
        <dbReference type="ChEBI" id="CHEBI:59648"/>
        <dbReference type="ChEBI" id="CHEBI:90778"/>
        <dbReference type="ChEBI" id="CHEBI:232372"/>
        <dbReference type="EC" id="2.8.1.12"/>
    </reaction>
</comment>
<dbReference type="UniPathway" id="UPA00344"/>
<comment type="similarity">
    <text evidence="2">Belongs to the MoaE family.</text>
</comment>
<dbReference type="EMBL" id="AEWJ01000027">
    <property type="protein sequence ID" value="EGD59508.1"/>
    <property type="molecule type" value="Genomic_DNA"/>
</dbReference>
<name>F1Z790_9SPHN</name>
<dbReference type="InterPro" id="IPR036563">
    <property type="entry name" value="MoaE_sf"/>
</dbReference>
<evidence type="ECO:0000256" key="7">
    <source>
        <dbReference type="ARBA" id="ARBA00026066"/>
    </source>
</evidence>
<evidence type="ECO:0000256" key="8">
    <source>
        <dbReference type="ARBA" id="ARBA00029745"/>
    </source>
</evidence>
<dbReference type="eggNOG" id="COG0314">
    <property type="taxonomic scope" value="Bacteria"/>
</dbReference>
<organism evidence="13 14">
    <name type="scientific">Novosphingobium nitrogenifigens DSM 19370</name>
    <dbReference type="NCBI Taxonomy" id="983920"/>
    <lineage>
        <taxon>Bacteria</taxon>
        <taxon>Pseudomonadati</taxon>
        <taxon>Pseudomonadota</taxon>
        <taxon>Alphaproteobacteria</taxon>
        <taxon>Sphingomonadales</taxon>
        <taxon>Sphingomonadaceae</taxon>
        <taxon>Novosphingobium</taxon>
    </lineage>
</organism>
<dbReference type="GO" id="GO:0030366">
    <property type="term" value="F:molybdopterin synthase activity"/>
    <property type="evidence" value="ECO:0007669"/>
    <property type="project" value="UniProtKB-EC"/>
</dbReference>
<evidence type="ECO:0000313" key="13">
    <source>
        <dbReference type="EMBL" id="EGD59508.1"/>
    </source>
</evidence>
<evidence type="ECO:0000313" key="14">
    <source>
        <dbReference type="Proteomes" id="UP000004728"/>
    </source>
</evidence>
<evidence type="ECO:0000256" key="5">
    <source>
        <dbReference type="ARBA" id="ARBA00023150"/>
    </source>
</evidence>
<dbReference type="EC" id="2.8.1.12" evidence="3"/>
<accession>F1Z790</accession>
<dbReference type="RefSeq" id="WP_008070373.1">
    <property type="nucleotide sequence ID" value="NZ_AQWK01000020.1"/>
</dbReference>
<dbReference type="Proteomes" id="UP000004728">
    <property type="component" value="Unassembled WGS sequence"/>
</dbReference>
<evidence type="ECO:0000256" key="11">
    <source>
        <dbReference type="ARBA" id="ARBA00032474"/>
    </source>
</evidence>
<dbReference type="OrthoDB" id="9803224at2"/>
<comment type="function">
    <text evidence="6">Converts molybdopterin precursor Z into molybdopterin. This requires the incorporation of two sulfur atoms into precursor Z to generate a dithiolene group. The sulfur is provided by MoaD.</text>
</comment>
<proteinExistence type="inferred from homology"/>
<evidence type="ECO:0000256" key="2">
    <source>
        <dbReference type="ARBA" id="ARBA00005426"/>
    </source>
</evidence>
<gene>
    <name evidence="13" type="ORF">Y88_2686</name>
</gene>
<evidence type="ECO:0000256" key="1">
    <source>
        <dbReference type="ARBA" id="ARBA00005046"/>
    </source>
</evidence>
<dbReference type="InterPro" id="IPR003448">
    <property type="entry name" value="Mopterin_biosynth_MoaE"/>
</dbReference>
<dbReference type="GO" id="GO:0006777">
    <property type="term" value="P:Mo-molybdopterin cofactor biosynthetic process"/>
    <property type="evidence" value="ECO:0007669"/>
    <property type="project" value="UniProtKB-KW"/>
</dbReference>
<keyword evidence="14" id="KW-1185">Reference proteome</keyword>
<dbReference type="HOGENOM" id="CLU_089568_2_1_5"/>
<dbReference type="PANTHER" id="PTHR23404">
    <property type="entry name" value="MOLYBDOPTERIN SYNTHASE RELATED"/>
    <property type="match status" value="1"/>
</dbReference>
<comment type="pathway">
    <text evidence="1">Cofactor biosynthesis; molybdopterin biosynthesis.</text>
</comment>
<sequence length="156" mass="17258">MADPFDVRLSCEPLDPIAEMARFSLPSSQGAEDGAIASFVGICRGGAHDGERLVALVLEIYRGMTLRSMEEIVATARERFAIGRACVVHRHGRILPGEPIVLVAVAAAHRRAAISAMDYIMDRLKSDAVFWKREETALGSRWIEPTDTDYSDKARW</sequence>
<evidence type="ECO:0000256" key="3">
    <source>
        <dbReference type="ARBA" id="ARBA00011950"/>
    </source>
</evidence>
<evidence type="ECO:0000256" key="10">
    <source>
        <dbReference type="ARBA" id="ARBA00030781"/>
    </source>
</evidence>
<dbReference type="InParanoid" id="F1Z790"/>
<comment type="caution">
    <text evidence="13">The sequence shown here is derived from an EMBL/GenBank/DDBJ whole genome shotgun (WGS) entry which is preliminary data.</text>
</comment>
<keyword evidence="5" id="KW-0501">Molybdenum cofactor biosynthesis</keyword>
<dbReference type="FunCoup" id="F1Z790">
    <property type="interactions" value="529"/>
</dbReference>
<evidence type="ECO:0000256" key="9">
    <source>
        <dbReference type="ARBA" id="ARBA00030407"/>
    </source>
</evidence>
<evidence type="ECO:0000256" key="6">
    <source>
        <dbReference type="ARBA" id="ARBA00025448"/>
    </source>
</evidence>
<comment type="subunit">
    <text evidence="7">Heterotetramer of 2 MoaD subunits and 2 MoaE subunits. Also stable as homodimer. The enzyme changes between these two forms during catalysis.</text>
</comment>
<evidence type="ECO:0000256" key="4">
    <source>
        <dbReference type="ARBA" id="ARBA00013858"/>
    </source>
</evidence>
<evidence type="ECO:0000256" key="12">
    <source>
        <dbReference type="ARBA" id="ARBA00049878"/>
    </source>
</evidence>
<dbReference type="Pfam" id="PF02391">
    <property type="entry name" value="MoaE"/>
    <property type="match status" value="1"/>
</dbReference>
<dbReference type="CDD" id="cd00756">
    <property type="entry name" value="MoaE"/>
    <property type="match status" value="1"/>
</dbReference>
<dbReference type="SUPFAM" id="SSF54690">
    <property type="entry name" value="Molybdopterin synthase subunit MoaE"/>
    <property type="match status" value="1"/>
</dbReference>
<reference evidence="13 14" key="1">
    <citation type="journal article" date="2012" name="J. Bacteriol.">
        <title>Draft Genome Sequence of Novosphingobium nitrogenifigens Y88T.</title>
        <authorList>
            <person name="Strabala T.J."/>
            <person name="Macdonald L."/>
            <person name="Liu V."/>
            <person name="Smit A.M."/>
        </authorList>
    </citation>
    <scope>NUCLEOTIDE SEQUENCE [LARGE SCALE GENOMIC DNA]</scope>
    <source>
        <strain evidence="13 14">DSM 19370</strain>
    </source>
</reference>
<protein>
    <recommendedName>
        <fullName evidence="4">Molybdopterin synthase catalytic subunit</fullName>
        <ecNumber evidence="3">2.8.1.12</ecNumber>
    </recommendedName>
    <alternativeName>
        <fullName evidence="10">MPT synthase subunit 2</fullName>
    </alternativeName>
    <alternativeName>
        <fullName evidence="8">Molybdenum cofactor biosynthesis protein E</fullName>
    </alternativeName>
    <alternativeName>
        <fullName evidence="9">Molybdopterin-converting factor large subunit</fullName>
    </alternativeName>
    <alternativeName>
        <fullName evidence="11">Molybdopterin-converting factor subunit 2</fullName>
    </alternativeName>
</protein>
<dbReference type="Gene3D" id="3.90.1170.40">
    <property type="entry name" value="Molybdopterin biosynthesis MoaE subunit"/>
    <property type="match status" value="1"/>
</dbReference>
<dbReference type="AlphaFoldDB" id="F1Z790"/>